<sequence length="402" mass="44751">MSPIKPIVATKPKPAQTQKQVKNAISASETRQRKGIALQAYIDYAKEAEKFITESSLQNEELRTLFSDLQPYAKLLPDNLQNRMALIQNKRLSKVPVPVVIQKVKAGGRGRPPTYIARGNEVNTESVIANEQHIINNVPKPTTPHQQQAVQPPSQDISPPNTIAPASEYDGLFQSNGFQEANTTNVQQPIQFTTPGHQQTIGSQSFNPFQQQGFHMANNTQSQPQNQFNRSGLQQVIQSDFQDTAFFQVNEYDCFQMMHPSHAYSAPPPPPKAQAQAQAPAPQMGPQEYQQAPRFAEFNNFNQMHPSNAYTAPPPPQQAQAQVPAPQMEIQDSQQAPALAGSNDLGFGLDNFGMDFPIPGDINDFSNMAEDMGLYLTLDPMEDYSQVWDEEAQMEMERILSK</sequence>
<evidence type="ECO:0000256" key="1">
    <source>
        <dbReference type="SAM" id="MobiDB-lite"/>
    </source>
</evidence>
<dbReference type="AlphaFoldDB" id="A0A9N9KNZ4"/>
<organism evidence="2 3">
    <name type="scientific">Hymenoscyphus fraxineus</name>
    <dbReference type="NCBI Taxonomy" id="746836"/>
    <lineage>
        <taxon>Eukaryota</taxon>
        <taxon>Fungi</taxon>
        <taxon>Dikarya</taxon>
        <taxon>Ascomycota</taxon>
        <taxon>Pezizomycotina</taxon>
        <taxon>Leotiomycetes</taxon>
        <taxon>Helotiales</taxon>
        <taxon>Helotiaceae</taxon>
        <taxon>Hymenoscyphus</taxon>
    </lineage>
</organism>
<evidence type="ECO:0000313" key="2">
    <source>
        <dbReference type="EMBL" id="CAG8950113.1"/>
    </source>
</evidence>
<gene>
    <name evidence="2" type="ORF">HYFRA_00008348</name>
</gene>
<feature type="compositionally biased region" description="Polar residues" evidence="1">
    <location>
        <begin position="15"/>
        <end position="26"/>
    </location>
</feature>
<feature type="compositionally biased region" description="Low complexity" evidence="1">
    <location>
        <begin position="273"/>
        <end position="282"/>
    </location>
</feature>
<dbReference type="EMBL" id="CAJVRL010000035">
    <property type="protein sequence ID" value="CAG8950113.1"/>
    <property type="molecule type" value="Genomic_DNA"/>
</dbReference>
<reference evidence="2" key="1">
    <citation type="submission" date="2021-07" db="EMBL/GenBank/DDBJ databases">
        <authorList>
            <person name="Durling M."/>
        </authorList>
    </citation>
    <scope>NUCLEOTIDE SEQUENCE</scope>
</reference>
<dbReference type="OrthoDB" id="10325047at2759"/>
<proteinExistence type="predicted"/>
<accession>A0A9N9KNZ4</accession>
<keyword evidence="3" id="KW-1185">Reference proteome</keyword>
<feature type="region of interest" description="Disordered" evidence="1">
    <location>
        <begin position="1"/>
        <end position="26"/>
    </location>
</feature>
<evidence type="ECO:0000313" key="3">
    <source>
        <dbReference type="Proteomes" id="UP000696280"/>
    </source>
</evidence>
<feature type="region of interest" description="Disordered" evidence="1">
    <location>
        <begin position="262"/>
        <end position="287"/>
    </location>
</feature>
<dbReference type="Proteomes" id="UP000696280">
    <property type="component" value="Unassembled WGS sequence"/>
</dbReference>
<name>A0A9N9KNZ4_9HELO</name>
<protein>
    <submittedName>
        <fullName evidence="2">Uncharacterized protein</fullName>
    </submittedName>
</protein>
<comment type="caution">
    <text evidence="2">The sequence shown here is derived from an EMBL/GenBank/DDBJ whole genome shotgun (WGS) entry which is preliminary data.</text>
</comment>